<feature type="region of interest" description="Disordered" evidence="1">
    <location>
        <begin position="45"/>
        <end position="64"/>
    </location>
</feature>
<reference evidence="3" key="1">
    <citation type="journal article" date="2019" name="Int. J. Syst. Evol. Microbiol.">
        <title>The Global Catalogue of Microorganisms (GCM) 10K type strain sequencing project: providing services to taxonomists for standard genome sequencing and annotation.</title>
        <authorList>
            <consortium name="The Broad Institute Genomics Platform"/>
            <consortium name="The Broad Institute Genome Sequencing Center for Infectious Disease"/>
            <person name="Wu L."/>
            <person name="Ma J."/>
        </authorList>
    </citation>
    <scope>NUCLEOTIDE SEQUENCE [LARGE SCALE GENOMIC DNA]</scope>
    <source>
        <strain evidence="3">JCM 4602</strain>
    </source>
</reference>
<gene>
    <name evidence="2" type="ORF">GCM10010328_64710</name>
</gene>
<evidence type="ECO:0000313" key="2">
    <source>
        <dbReference type="EMBL" id="GGZ81209.1"/>
    </source>
</evidence>
<dbReference type="Proteomes" id="UP000624183">
    <property type="component" value="Unassembled WGS sequence"/>
</dbReference>
<evidence type="ECO:0000256" key="1">
    <source>
        <dbReference type="SAM" id="MobiDB-lite"/>
    </source>
</evidence>
<name>A0ABQ3CB96_9ACTN</name>
<accession>A0ABQ3CB96</accession>
<organism evidence="2 3">
    <name type="scientific">Streptomyces rubiginosohelvolus</name>
    <dbReference type="NCBI Taxonomy" id="67362"/>
    <lineage>
        <taxon>Bacteria</taxon>
        <taxon>Bacillati</taxon>
        <taxon>Actinomycetota</taxon>
        <taxon>Actinomycetes</taxon>
        <taxon>Kitasatosporales</taxon>
        <taxon>Streptomycetaceae</taxon>
        <taxon>Streptomyces</taxon>
    </lineage>
</organism>
<keyword evidence="3" id="KW-1185">Reference proteome</keyword>
<dbReference type="EMBL" id="BMUW01000023">
    <property type="protein sequence ID" value="GGZ81209.1"/>
    <property type="molecule type" value="Genomic_DNA"/>
</dbReference>
<evidence type="ECO:0000313" key="3">
    <source>
        <dbReference type="Proteomes" id="UP000624183"/>
    </source>
</evidence>
<proteinExistence type="predicted"/>
<comment type="caution">
    <text evidence="2">The sequence shown here is derived from an EMBL/GenBank/DDBJ whole genome shotgun (WGS) entry which is preliminary data.</text>
</comment>
<protein>
    <submittedName>
        <fullName evidence="2">Uncharacterized protein</fullName>
    </submittedName>
</protein>
<sequence length="64" mass="6881">MNNRPLVLVADAADVLAASPEARALVTELLLTGRRNGLVVRTEERRPLTQYPTPGALEAAADQQ</sequence>